<evidence type="ECO:0000256" key="4">
    <source>
        <dbReference type="ARBA" id="ARBA00022989"/>
    </source>
</evidence>
<dbReference type="InterPro" id="IPR050250">
    <property type="entry name" value="Macrolide_Exporter_MacB"/>
</dbReference>
<proteinExistence type="inferred from homology"/>
<evidence type="ECO:0000256" key="5">
    <source>
        <dbReference type="ARBA" id="ARBA00023136"/>
    </source>
</evidence>
<dbReference type="Pfam" id="PF12704">
    <property type="entry name" value="MacB_PCD"/>
    <property type="match status" value="1"/>
</dbReference>
<feature type="transmembrane region" description="Helical" evidence="7">
    <location>
        <begin position="350"/>
        <end position="379"/>
    </location>
</feature>
<comment type="subcellular location">
    <subcellularLocation>
        <location evidence="1">Cell membrane</location>
        <topology evidence="1">Multi-pass membrane protein</topology>
    </subcellularLocation>
</comment>
<comment type="similarity">
    <text evidence="6">Belongs to the ABC-4 integral membrane protein family.</text>
</comment>
<evidence type="ECO:0000256" key="7">
    <source>
        <dbReference type="SAM" id="Phobius"/>
    </source>
</evidence>
<reference evidence="10" key="1">
    <citation type="journal article" date="2010" name="ISME J.">
        <title>Metagenome of the Mediterranean deep chlorophyll maximum studied by direct and fosmid library 454 pyrosequencing.</title>
        <authorList>
            <person name="Ghai R."/>
            <person name="Martin-Cuadrado A.B."/>
            <person name="Molto A.G."/>
            <person name="Heredia I.G."/>
            <person name="Cabrera R."/>
            <person name="Martin J."/>
            <person name="Verdu M."/>
            <person name="Deschamps P."/>
            <person name="Moreira D."/>
            <person name="Lopez-Garcia P."/>
            <person name="Mira A."/>
            <person name="Rodriguez-Valera F."/>
        </authorList>
    </citation>
    <scope>NUCLEOTIDE SEQUENCE</scope>
</reference>
<dbReference type="PANTHER" id="PTHR30572:SF4">
    <property type="entry name" value="ABC TRANSPORTER PERMEASE YTRF"/>
    <property type="match status" value="1"/>
</dbReference>
<feature type="transmembrane region" description="Helical" evidence="7">
    <location>
        <begin position="24"/>
        <end position="43"/>
    </location>
</feature>
<feature type="transmembrane region" description="Helical" evidence="7">
    <location>
        <begin position="301"/>
        <end position="329"/>
    </location>
</feature>
<dbReference type="Pfam" id="PF02687">
    <property type="entry name" value="FtsX"/>
    <property type="match status" value="1"/>
</dbReference>
<dbReference type="PANTHER" id="PTHR30572">
    <property type="entry name" value="MEMBRANE COMPONENT OF TRANSPORTER-RELATED"/>
    <property type="match status" value="1"/>
</dbReference>
<evidence type="ECO:0000259" key="9">
    <source>
        <dbReference type="Pfam" id="PF12704"/>
    </source>
</evidence>
<evidence type="ECO:0000256" key="2">
    <source>
        <dbReference type="ARBA" id="ARBA00022475"/>
    </source>
</evidence>
<dbReference type="AlphaFoldDB" id="D6PCJ5"/>
<evidence type="ECO:0000256" key="3">
    <source>
        <dbReference type="ARBA" id="ARBA00022692"/>
    </source>
</evidence>
<keyword evidence="4 7" id="KW-1133">Transmembrane helix</keyword>
<accession>D6PCJ5</accession>
<dbReference type="InterPro" id="IPR003838">
    <property type="entry name" value="ABC3_permease_C"/>
</dbReference>
<name>D6PCJ5_9BACT</name>
<keyword evidence="5 7" id="KW-0472">Membrane</keyword>
<evidence type="ECO:0000259" key="8">
    <source>
        <dbReference type="Pfam" id="PF02687"/>
    </source>
</evidence>
<dbReference type="GO" id="GO:0005886">
    <property type="term" value="C:plasma membrane"/>
    <property type="evidence" value="ECO:0007669"/>
    <property type="project" value="UniProtKB-SubCell"/>
</dbReference>
<keyword evidence="3 7" id="KW-0812">Transmembrane</keyword>
<feature type="transmembrane region" description="Helical" evidence="7">
    <location>
        <begin position="391"/>
        <end position="411"/>
    </location>
</feature>
<dbReference type="InterPro" id="IPR025857">
    <property type="entry name" value="MacB_PCD"/>
</dbReference>
<dbReference type="GO" id="GO:0022857">
    <property type="term" value="F:transmembrane transporter activity"/>
    <property type="evidence" value="ECO:0007669"/>
    <property type="project" value="TreeGrafter"/>
</dbReference>
<sequence length="428" mass="46644">MGLAFIRVIQIGIKSLMLHKMRSLLTMMGIIFGVCSVIAMLAIGEGASYEAQEAIRKLGSRNIIIRSVQPPKGQSAADSKRTYTATYGLKTNDVAHLMETVPTIERTLAKRRYRLEARHGQRKAACTVWGTEPHHLQMSQARLIKGRFLNENDERYRSNACVITDSLAKELFPAEEPLDGMVKFNNKDVFVVVGVIQETGSAQARAPGSDTAGEALDANIYISLKSAHARLGTLFLERSAGGYSRERVELHELVTEIDAVENVEATKSSIAAALKKSHPKQDYEIIVPLELLRQAEQTKRIFNIVLGSIAGISLIVGGIGIMNIMLATVTERTREIGIRRALGARKQQIVTQFLVETIVLSIGGGLVGVVLGVALPFAVEHFAEMKTIVTLPSVVLAFLISAVVGVVFGVYPARRAADLDPIEALRHA</sequence>
<feature type="domain" description="MacB-like periplasmic core" evidence="9">
    <location>
        <begin position="23"/>
        <end position="271"/>
    </location>
</feature>
<dbReference type="EMBL" id="GU942983">
    <property type="protein sequence ID" value="ADD93446.1"/>
    <property type="molecule type" value="Genomic_DNA"/>
</dbReference>
<feature type="domain" description="ABC3 transporter permease C-terminal" evidence="8">
    <location>
        <begin position="308"/>
        <end position="420"/>
    </location>
</feature>
<evidence type="ECO:0000256" key="6">
    <source>
        <dbReference type="ARBA" id="ARBA00038076"/>
    </source>
</evidence>
<organism evidence="10">
    <name type="scientific">uncultured marine bacterium MedDCM-OCT-S04-C109</name>
    <dbReference type="NCBI Taxonomy" id="743050"/>
    <lineage>
        <taxon>Bacteria</taxon>
        <taxon>environmental samples</taxon>
    </lineage>
</organism>
<protein>
    <submittedName>
        <fullName evidence="10">Uncharacterized protein</fullName>
    </submittedName>
</protein>
<evidence type="ECO:0000256" key="1">
    <source>
        <dbReference type="ARBA" id="ARBA00004651"/>
    </source>
</evidence>
<keyword evidence="2" id="KW-1003">Cell membrane</keyword>
<evidence type="ECO:0000313" key="10">
    <source>
        <dbReference type="EMBL" id="ADD93446.1"/>
    </source>
</evidence>